<dbReference type="PANTHER" id="PTHR43877">
    <property type="entry name" value="AMINOALKYLPHOSPHONATE N-ACETYLTRANSFERASE-RELATED-RELATED"/>
    <property type="match status" value="1"/>
</dbReference>
<evidence type="ECO:0000256" key="1">
    <source>
        <dbReference type="ARBA" id="ARBA00022679"/>
    </source>
</evidence>
<dbReference type="InterPro" id="IPR050832">
    <property type="entry name" value="Bact_Acetyltransf"/>
</dbReference>
<gene>
    <name evidence="4" type="ORF">SAMN02745775_102509</name>
</gene>
<dbReference type="InterPro" id="IPR016181">
    <property type="entry name" value="Acyl_CoA_acyltransferase"/>
</dbReference>
<sequence>MIRPGLRGDAEAVAALINAINSLHGTPPAMPMTAAVVERDLIGPQSRAILRLAERDGVVVGFATAGFIYDAERQADALMLLDLYVMPEARRRGVARALMARLAAEALERGAGCLWWGVDEGDEEAAAFYRAIGADSEGRFSGEILEGQALRRLAAEHE</sequence>
<dbReference type="Pfam" id="PF00583">
    <property type="entry name" value="Acetyltransf_1"/>
    <property type="match status" value="1"/>
</dbReference>
<organism evidence="4 5">
    <name type="scientific">Falsiroseomonas stagni DSM 19981</name>
    <dbReference type="NCBI Taxonomy" id="1123062"/>
    <lineage>
        <taxon>Bacteria</taxon>
        <taxon>Pseudomonadati</taxon>
        <taxon>Pseudomonadota</taxon>
        <taxon>Alphaproteobacteria</taxon>
        <taxon>Acetobacterales</taxon>
        <taxon>Roseomonadaceae</taxon>
        <taxon>Falsiroseomonas</taxon>
    </lineage>
</organism>
<evidence type="ECO:0000313" key="4">
    <source>
        <dbReference type="EMBL" id="SFK43306.1"/>
    </source>
</evidence>
<dbReference type="EMBL" id="FOSQ01000002">
    <property type="protein sequence ID" value="SFK43306.1"/>
    <property type="molecule type" value="Genomic_DNA"/>
</dbReference>
<dbReference type="PROSITE" id="PS51186">
    <property type="entry name" value="GNAT"/>
    <property type="match status" value="1"/>
</dbReference>
<accession>A0A1I3ZIB0</accession>
<dbReference type="Gene3D" id="3.40.630.30">
    <property type="match status" value="1"/>
</dbReference>
<dbReference type="STRING" id="1123062.SAMN02745775_102509"/>
<protein>
    <submittedName>
        <fullName evidence="4">L-amino acid N-acyltransferase YncA</fullName>
    </submittedName>
</protein>
<name>A0A1I3ZIB0_9PROT</name>
<keyword evidence="1 4" id="KW-0808">Transferase</keyword>
<dbReference type="CDD" id="cd04301">
    <property type="entry name" value="NAT_SF"/>
    <property type="match status" value="1"/>
</dbReference>
<evidence type="ECO:0000256" key="2">
    <source>
        <dbReference type="ARBA" id="ARBA00023315"/>
    </source>
</evidence>
<dbReference type="AlphaFoldDB" id="A0A1I3ZIB0"/>
<dbReference type="GO" id="GO:0016747">
    <property type="term" value="F:acyltransferase activity, transferring groups other than amino-acyl groups"/>
    <property type="evidence" value="ECO:0007669"/>
    <property type="project" value="InterPro"/>
</dbReference>
<proteinExistence type="predicted"/>
<feature type="domain" description="N-acetyltransferase" evidence="3">
    <location>
        <begin position="1"/>
        <end position="155"/>
    </location>
</feature>
<dbReference type="InterPro" id="IPR000182">
    <property type="entry name" value="GNAT_dom"/>
</dbReference>
<dbReference type="Proteomes" id="UP000199473">
    <property type="component" value="Unassembled WGS sequence"/>
</dbReference>
<dbReference type="RefSeq" id="WP_092958641.1">
    <property type="nucleotide sequence ID" value="NZ_FOSQ01000002.1"/>
</dbReference>
<reference evidence="4 5" key="1">
    <citation type="submission" date="2016-10" db="EMBL/GenBank/DDBJ databases">
        <authorList>
            <person name="de Groot N.N."/>
        </authorList>
    </citation>
    <scope>NUCLEOTIDE SEQUENCE [LARGE SCALE GENOMIC DNA]</scope>
    <source>
        <strain evidence="4 5">DSM 19981</strain>
    </source>
</reference>
<dbReference type="SUPFAM" id="SSF55729">
    <property type="entry name" value="Acyl-CoA N-acyltransferases (Nat)"/>
    <property type="match status" value="1"/>
</dbReference>
<keyword evidence="5" id="KW-1185">Reference proteome</keyword>
<keyword evidence="2 4" id="KW-0012">Acyltransferase</keyword>
<evidence type="ECO:0000259" key="3">
    <source>
        <dbReference type="PROSITE" id="PS51186"/>
    </source>
</evidence>
<evidence type="ECO:0000313" key="5">
    <source>
        <dbReference type="Proteomes" id="UP000199473"/>
    </source>
</evidence>
<dbReference type="OrthoDB" id="9805924at2"/>